<evidence type="ECO:0000256" key="2">
    <source>
        <dbReference type="SAM" id="Phobius"/>
    </source>
</evidence>
<reference evidence="4" key="1">
    <citation type="submission" date="2025-08" db="UniProtKB">
        <authorList>
            <consortium name="RefSeq"/>
        </authorList>
    </citation>
    <scope>IDENTIFICATION</scope>
</reference>
<feature type="transmembrane region" description="Helical" evidence="2">
    <location>
        <begin position="265"/>
        <end position="284"/>
    </location>
</feature>
<keyword evidence="2" id="KW-1133">Transmembrane helix</keyword>
<feature type="transmembrane region" description="Helical" evidence="2">
    <location>
        <begin position="30"/>
        <end position="54"/>
    </location>
</feature>
<feature type="transmembrane region" description="Helical" evidence="2">
    <location>
        <begin position="66"/>
        <end position="87"/>
    </location>
</feature>
<dbReference type="AlphaFoldDB" id="A0A7E6FEV5"/>
<feature type="transmembrane region" description="Helical" evidence="2">
    <location>
        <begin position="230"/>
        <end position="253"/>
    </location>
</feature>
<keyword evidence="3" id="KW-1185">Reference proteome</keyword>
<evidence type="ECO:0000256" key="1">
    <source>
        <dbReference type="SAM" id="MobiDB-lite"/>
    </source>
</evidence>
<protein>
    <submittedName>
        <fullName evidence="4">Uncharacterized protein LOC118766724</fullName>
    </submittedName>
</protein>
<feature type="transmembrane region" description="Helical" evidence="2">
    <location>
        <begin position="142"/>
        <end position="164"/>
    </location>
</feature>
<proteinExistence type="predicted"/>
<feature type="region of interest" description="Disordered" evidence="1">
    <location>
        <begin position="295"/>
        <end position="315"/>
    </location>
</feature>
<keyword evidence="2" id="KW-0812">Transmembrane</keyword>
<name>A0A7E6FEV5_9MOLL</name>
<dbReference type="KEGG" id="osn:118766724"/>
<dbReference type="RefSeq" id="XP_036366289.1">
    <property type="nucleotide sequence ID" value="XM_036510396.1"/>
</dbReference>
<keyword evidence="2" id="KW-0472">Membrane</keyword>
<accession>A0A7E6FEV5</accession>
<evidence type="ECO:0000313" key="4">
    <source>
        <dbReference type="RefSeq" id="XP_036366289.1"/>
    </source>
</evidence>
<organism evidence="3 4">
    <name type="scientific">Octopus sinensis</name>
    <name type="common">East Asian common octopus</name>
    <dbReference type="NCBI Taxonomy" id="2607531"/>
    <lineage>
        <taxon>Eukaryota</taxon>
        <taxon>Metazoa</taxon>
        <taxon>Spiralia</taxon>
        <taxon>Lophotrochozoa</taxon>
        <taxon>Mollusca</taxon>
        <taxon>Cephalopoda</taxon>
        <taxon>Coleoidea</taxon>
        <taxon>Octopodiformes</taxon>
        <taxon>Octopoda</taxon>
        <taxon>Incirrata</taxon>
        <taxon>Octopodidae</taxon>
        <taxon>Octopus</taxon>
    </lineage>
</organism>
<sequence>MENLSFVFESGNFSNTSMNFTEAEFQEISYFWKDAVACVCATIMFLFNGFLLCVVNQDRKAYRKCYSLPLLNYLLNYTFFGLFYYFYNVHIHIYEKMSHSSCVFIHIMYTVFKDGTRCFILPICIDVIVQYFKPKLHEKQKFLSFQAIFLAVLWGILFTQTISIHSGTSEKDSNFCLLYIHVSLIWYQIGFAIFFDCLLIICVILQLYIAAKREEPLTLTFNTLAAQTTIALFLTVLDVVSISASIVMFVYMHSQLMNLYNLVDFIYMIASVLLPFFWLCDSSIRQSIWKKMTKGNAKQEDTKEDIELTPREKES</sequence>
<feature type="transmembrane region" description="Helical" evidence="2">
    <location>
        <begin position="184"/>
        <end position="209"/>
    </location>
</feature>
<gene>
    <name evidence="4" type="primary">LOC118766724</name>
</gene>
<dbReference type="Proteomes" id="UP000515154">
    <property type="component" value="Linkage group LG17"/>
</dbReference>
<feature type="compositionally biased region" description="Basic and acidic residues" evidence="1">
    <location>
        <begin position="297"/>
        <end position="315"/>
    </location>
</feature>
<evidence type="ECO:0000313" key="3">
    <source>
        <dbReference type="Proteomes" id="UP000515154"/>
    </source>
</evidence>